<sequence length="85" mass="9792">RMPWYAGMRHRFLTVYIYRGTARTDIGNLNARALRKTDIGSVDPTNGKNKYQGPSRNRTQAFCVAIKYSATEPRQVSELLWKNTI</sequence>
<name>A0A131Z7Y2_RHIAP</name>
<organism evidence="1">
    <name type="scientific">Rhipicephalus appendiculatus</name>
    <name type="common">Brown ear tick</name>
    <dbReference type="NCBI Taxonomy" id="34631"/>
    <lineage>
        <taxon>Eukaryota</taxon>
        <taxon>Metazoa</taxon>
        <taxon>Ecdysozoa</taxon>
        <taxon>Arthropoda</taxon>
        <taxon>Chelicerata</taxon>
        <taxon>Arachnida</taxon>
        <taxon>Acari</taxon>
        <taxon>Parasitiformes</taxon>
        <taxon>Ixodida</taxon>
        <taxon>Ixodoidea</taxon>
        <taxon>Ixodidae</taxon>
        <taxon>Rhipicephalinae</taxon>
        <taxon>Rhipicephalus</taxon>
        <taxon>Rhipicephalus</taxon>
    </lineage>
</organism>
<protein>
    <submittedName>
        <fullName evidence="1">Uncharacterized protein</fullName>
    </submittedName>
</protein>
<reference evidence="1" key="1">
    <citation type="journal article" date="2016" name="Ticks Tick Borne Dis.">
        <title>De novo assembly and annotation of the salivary gland transcriptome of Rhipicephalus appendiculatus male and female ticks during blood feeding.</title>
        <authorList>
            <person name="de Castro M.H."/>
            <person name="de Klerk D."/>
            <person name="Pienaar R."/>
            <person name="Latif A.A."/>
            <person name="Rees D.J."/>
            <person name="Mans B.J."/>
        </authorList>
    </citation>
    <scope>NUCLEOTIDE SEQUENCE</scope>
    <source>
        <tissue evidence="1">Salivary glands</tissue>
    </source>
</reference>
<feature type="non-terminal residue" evidence="1">
    <location>
        <position position="1"/>
    </location>
</feature>
<accession>A0A131Z7Y2</accession>
<dbReference type="AlphaFoldDB" id="A0A131Z7Y2"/>
<dbReference type="EMBL" id="GEDV01001133">
    <property type="protein sequence ID" value="JAP87424.1"/>
    <property type="molecule type" value="Transcribed_RNA"/>
</dbReference>
<evidence type="ECO:0000313" key="1">
    <source>
        <dbReference type="EMBL" id="JAP87424.1"/>
    </source>
</evidence>
<proteinExistence type="predicted"/>